<dbReference type="STRING" id="888060.HMPREF9081_0204"/>
<dbReference type="FunFam" id="1.10.3860.10:FF:000003">
    <property type="entry name" value="Serine/threonine transporter sstT"/>
    <property type="match status" value="1"/>
</dbReference>
<dbReference type="GO" id="GO:0005295">
    <property type="term" value="F:neutral L-amino acid:sodium symporter activity"/>
    <property type="evidence" value="ECO:0007669"/>
    <property type="project" value="TreeGrafter"/>
</dbReference>
<keyword evidence="2 9" id="KW-0813">Transport</keyword>
<dbReference type="GO" id="GO:0032329">
    <property type="term" value="P:serine transport"/>
    <property type="evidence" value="ECO:0007669"/>
    <property type="project" value="InterPro"/>
</dbReference>
<dbReference type="NCBIfam" id="NF010151">
    <property type="entry name" value="PRK13628.1"/>
    <property type="match status" value="1"/>
</dbReference>
<feature type="transmembrane region" description="Helical" evidence="9">
    <location>
        <begin position="97"/>
        <end position="120"/>
    </location>
</feature>
<evidence type="ECO:0000256" key="9">
    <source>
        <dbReference type="HAMAP-Rule" id="MF_01582"/>
    </source>
</evidence>
<dbReference type="GO" id="GO:0015826">
    <property type="term" value="P:threonine transport"/>
    <property type="evidence" value="ECO:0007669"/>
    <property type="project" value="InterPro"/>
</dbReference>
<evidence type="ECO:0000256" key="3">
    <source>
        <dbReference type="ARBA" id="ARBA00022475"/>
    </source>
</evidence>
<keyword evidence="6 9" id="KW-0029">Amino-acid transport</keyword>
<dbReference type="AlphaFoldDB" id="F5RIM5"/>
<dbReference type="InterPro" id="IPR036458">
    <property type="entry name" value="Na:dicarbo_symporter_sf"/>
</dbReference>
<evidence type="ECO:0000313" key="11">
    <source>
        <dbReference type="Proteomes" id="UP000004067"/>
    </source>
</evidence>
<evidence type="ECO:0000256" key="6">
    <source>
        <dbReference type="ARBA" id="ARBA00022970"/>
    </source>
</evidence>
<comment type="catalytic activity">
    <reaction evidence="9">
        <text>L-serine(in) + Na(+)(in) = L-serine(out) + Na(+)(out)</text>
        <dbReference type="Rhea" id="RHEA:29575"/>
        <dbReference type="ChEBI" id="CHEBI:29101"/>
        <dbReference type="ChEBI" id="CHEBI:33384"/>
    </reaction>
</comment>
<comment type="function">
    <text evidence="9">Involved in the import of serine and threonine into the cell, with the concomitant import of sodium (symport system).</text>
</comment>
<dbReference type="InterPro" id="IPR001991">
    <property type="entry name" value="Na-dicarboxylate_symporter"/>
</dbReference>
<dbReference type="HAMAP" id="MF_01582">
    <property type="entry name" value="Ser_Thr_transp_SstT"/>
    <property type="match status" value="1"/>
</dbReference>
<dbReference type="SUPFAM" id="SSF118215">
    <property type="entry name" value="Proton glutamate symport protein"/>
    <property type="match status" value="1"/>
</dbReference>
<proteinExistence type="inferred from homology"/>
<keyword evidence="11" id="KW-1185">Reference proteome</keyword>
<feature type="transmembrane region" description="Helical" evidence="9">
    <location>
        <begin position="157"/>
        <end position="177"/>
    </location>
</feature>
<evidence type="ECO:0000256" key="1">
    <source>
        <dbReference type="ARBA" id="ARBA00004141"/>
    </source>
</evidence>
<dbReference type="HOGENOM" id="CLU_044581_0_0_9"/>
<evidence type="ECO:0000256" key="7">
    <source>
        <dbReference type="ARBA" id="ARBA00022989"/>
    </source>
</evidence>
<evidence type="ECO:0000256" key="8">
    <source>
        <dbReference type="ARBA" id="ARBA00023136"/>
    </source>
</evidence>
<name>F5RIM5_9FIRM</name>
<keyword evidence="8 9" id="KW-0472">Membrane</keyword>
<dbReference type="Proteomes" id="UP000004067">
    <property type="component" value="Unassembled WGS sequence"/>
</dbReference>
<evidence type="ECO:0000256" key="5">
    <source>
        <dbReference type="ARBA" id="ARBA00022847"/>
    </source>
</evidence>
<dbReference type="eggNOG" id="COG3633">
    <property type="taxonomic scope" value="Bacteria"/>
</dbReference>
<feature type="transmembrane region" description="Helical" evidence="9">
    <location>
        <begin position="301"/>
        <end position="329"/>
    </location>
</feature>
<comment type="subcellular location">
    <subcellularLocation>
        <location evidence="9">Cell membrane</location>
        <topology evidence="9">Multi-pass membrane protein</topology>
    </subcellularLocation>
    <subcellularLocation>
        <location evidence="1">Membrane</location>
        <topology evidence="1">Multi-pass membrane protein</topology>
    </subcellularLocation>
</comment>
<evidence type="ECO:0000313" key="10">
    <source>
        <dbReference type="EMBL" id="EGK62457.1"/>
    </source>
</evidence>
<dbReference type="PRINTS" id="PR00173">
    <property type="entry name" value="EDTRNSPORT"/>
</dbReference>
<comment type="similarity">
    <text evidence="9">Belongs to the dicarboxylate/amino acid:cation symporter (DAACS) (TC 2.A.23) family.</text>
</comment>
<reference evidence="10 11" key="1">
    <citation type="submission" date="2011-04" db="EMBL/GenBank/DDBJ databases">
        <authorList>
            <person name="Muzny D."/>
            <person name="Qin X."/>
            <person name="Deng J."/>
            <person name="Jiang H."/>
            <person name="Liu Y."/>
            <person name="Qu J."/>
            <person name="Song X.-Z."/>
            <person name="Zhang L."/>
            <person name="Thornton R."/>
            <person name="Coyle M."/>
            <person name="Francisco L."/>
            <person name="Jackson L."/>
            <person name="Javaid M."/>
            <person name="Korchina V."/>
            <person name="Kovar C."/>
            <person name="Mata R."/>
            <person name="Mathew T."/>
            <person name="Ngo R."/>
            <person name="Nguyen L."/>
            <person name="Nguyen N."/>
            <person name="Okwuonu G."/>
            <person name="Ongeri F."/>
            <person name="Pham C."/>
            <person name="Simmons D."/>
            <person name="Wilczek-Boney K."/>
            <person name="Hale W."/>
            <person name="Jakkamsetti A."/>
            <person name="Pham P."/>
            <person name="Ruth R."/>
            <person name="San Lucas F."/>
            <person name="Warren J."/>
            <person name="Zhang J."/>
            <person name="Zhao Z."/>
            <person name="Zhou C."/>
            <person name="Zhu D."/>
            <person name="Lee S."/>
            <person name="Bess C."/>
            <person name="Blankenburg K."/>
            <person name="Forbes L."/>
            <person name="Fu Q."/>
            <person name="Gubbala S."/>
            <person name="Hirani K."/>
            <person name="Jayaseelan J.C."/>
            <person name="Lara F."/>
            <person name="Munidasa M."/>
            <person name="Palculict T."/>
            <person name="Patil S."/>
            <person name="Pu L.-L."/>
            <person name="Saada N."/>
            <person name="Tang L."/>
            <person name="Weissenberger G."/>
            <person name="Zhu Y."/>
            <person name="Hemphill L."/>
            <person name="Shang Y."/>
            <person name="Youmans B."/>
            <person name="Ayvaz T."/>
            <person name="Ross M."/>
            <person name="Santibanez J."/>
            <person name="Aqrawi P."/>
            <person name="Gross S."/>
            <person name="Joshi V."/>
            <person name="Fowler G."/>
            <person name="Nazareth L."/>
            <person name="Reid J."/>
            <person name="Worley K."/>
            <person name="Petrosino J."/>
            <person name="Highlander S."/>
            <person name="Gibbs R."/>
        </authorList>
    </citation>
    <scope>NUCLEOTIDE SEQUENCE [LARGE SCALE GENOMIC DNA]</scope>
    <source>
        <strain evidence="10 11">DSM 2778</strain>
    </source>
</reference>
<comment type="catalytic activity">
    <reaction evidence="9">
        <text>L-threonine(in) + Na(+)(in) = L-threonine(out) + Na(+)(out)</text>
        <dbReference type="Rhea" id="RHEA:69999"/>
        <dbReference type="ChEBI" id="CHEBI:29101"/>
        <dbReference type="ChEBI" id="CHEBI:57926"/>
    </reaction>
</comment>
<keyword evidence="5 9" id="KW-0769">Symport</keyword>
<dbReference type="Pfam" id="PF00375">
    <property type="entry name" value="SDF"/>
    <property type="match status" value="1"/>
</dbReference>
<protein>
    <recommendedName>
        <fullName evidence="9">Serine/threonine transporter SstT</fullName>
    </recommendedName>
    <alternativeName>
        <fullName evidence="9">Na(+)/serine-threonine symporter</fullName>
    </alternativeName>
</protein>
<keyword evidence="3 9" id="KW-1003">Cell membrane</keyword>
<keyword evidence="4 9" id="KW-0812">Transmembrane</keyword>
<feature type="transmembrane region" description="Helical" evidence="9">
    <location>
        <begin position="67"/>
        <end position="85"/>
    </location>
</feature>
<feature type="transmembrane region" description="Helical" evidence="9">
    <location>
        <begin position="6"/>
        <end position="23"/>
    </location>
</feature>
<feature type="transmembrane region" description="Helical" evidence="9">
    <location>
        <begin position="198"/>
        <end position="215"/>
    </location>
</feature>
<keyword evidence="7 9" id="KW-1133">Transmembrane helix</keyword>
<dbReference type="GO" id="GO:0005886">
    <property type="term" value="C:plasma membrane"/>
    <property type="evidence" value="ECO:0007669"/>
    <property type="project" value="UniProtKB-SubCell"/>
</dbReference>
<dbReference type="EMBL" id="AFHQ01000004">
    <property type="protein sequence ID" value="EGK62457.1"/>
    <property type="molecule type" value="Genomic_DNA"/>
</dbReference>
<feature type="transmembrane region" description="Helical" evidence="9">
    <location>
        <begin position="341"/>
        <end position="366"/>
    </location>
</feature>
<sequence>MLHYGTMGHIFLIKGGIFLFSNISRKYRETALIKLIAVGLIIGIGIALYVPAIIPIVAVLGDVFVRALKGVAPILVFVLVMNAMAQRTVGSGAALKPIVRLYIVATFLASVVAVGFSFAFPSTLHLVVADATIAPPSGIVEVVHNLIMNVVDNPLHAIANANYIGILAWSILAGIALQKASPTTKNTVRDFAVVMTQIVLWVIRFAPFGIMGLVADAVGTSGVDALIGYLQLLAVLIGAFFSVALIMNPLIVWAQIHRNPYPLVLTTLRESGIYAFFTRSSAANIPVNLQLCKRLGLNPEVYSISIPLGATINMSGAAITIAILSLAAAHTLGIQVDLPTALLLCLIATVGACGASGVAGGSLLLIPVACSSFGISNDIAMQVVGVGFIIGVLQDSCETALNSSSDVLFTATAEFADRAKAGTLTAEDMTPKS</sequence>
<dbReference type="PANTHER" id="PTHR42865">
    <property type="entry name" value="PROTON/GLUTAMATE-ASPARTATE SYMPORTER"/>
    <property type="match status" value="1"/>
</dbReference>
<dbReference type="InterPro" id="IPR023025">
    <property type="entry name" value="Ser_Thr_transp_SstT"/>
</dbReference>
<gene>
    <name evidence="9 10" type="primary">sstT</name>
    <name evidence="10" type="ORF">HMPREF9081_0204</name>
</gene>
<comment type="caution">
    <text evidence="10">The sequence shown here is derived from an EMBL/GenBank/DDBJ whole genome shotgun (WGS) entry which is preliminary data.</text>
</comment>
<dbReference type="PANTHER" id="PTHR42865:SF8">
    <property type="entry name" value="SERINE_THREONINE TRANSPORTER SSTT"/>
    <property type="match status" value="1"/>
</dbReference>
<dbReference type="Gene3D" id="1.10.3860.10">
    <property type="entry name" value="Sodium:dicarboxylate symporter"/>
    <property type="match status" value="1"/>
</dbReference>
<feature type="transmembrane region" description="Helical" evidence="9">
    <location>
        <begin position="227"/>
        <end position="253"/>
    </location>
</feature>
<evidence type="ECO:0000256" key="2">
    <source>
        <dbReference type="ARBA" id="ARBA00022448"/>
    </source>
</evidence>
<evidence type="ECO:0000256" key="4">
    <source>
        <dbReference type="ARBA" id="ARBA00022692"/>
    </source>
</evidence>
<feature type="transmembrane region" description="Helical" evidence="9">
    <location>
        <begin position="35"/>
        <end position="61"/>
    </location>
</feature>
<accession>F5RIM5</accession>
<organism evidence="10 11">
    <name type="scientific">Centipeda periodontii DSM 2778</name>
    <dbReference type="NCBI Taxonomy" id="888060"/>
    <lineage>
        <taxon>Bacteria</taxon>
        <taxon>Bacillati</taxon>
        <taxon>Bacillota</taxon>
        <taxon>Negativicutes</taxon>
        <taxon>Selenomonadales</taxon>
        <taxon>Selenomonadaceae</taxon>
        <taxon>Centipeda</taxon>
    </lineage>
</organism>